<organism evidence="3 4">
    <name type="scientific">Ferruginibacter yonginensis</name>
    <dbReference type="NCBI Taxonomy" id="1310416"/>
    <lineage>
        <taxon>Bacteria</taxon>
        <taxon>Pseudomonadati</taxon>
        <taxon>Bacteroidota</taxon>
        <taxon>Chitinophagia</taxon>
        <taxon>Chitinophagales</taxon>
        <taxon>Chitinophagaceae</taxon>
        <taxon>Ferruginibacter</taxon>
    </lineage>
</organism>
<comment type="caution">
    <text evidence="3">The sequence shown here is derived from an EMBL/GenBank/DDBJ whole genome shotgun (WGS) entry which is preliminary data.</text>
</comment>
<accession>A0ABV8QN02</accession>
<dbReference type="Proteomes" id="UP001595907">
    <property type="component" value="Unassembled WGS sequence"/>
</dbReference>
<evidence type="ECO:0000313" key="4">
    <source>
        <dbReference type="Proteomes" id="UP001595907"/>
    </source>
</evidence>
<feature type="domain" description="Outer membrane protein beta-barrel" evidence="2">
    <location>
        <begin position="445"/>
        <end position="899"/>
    </location>
</feature>
<evidence type="ECO:0000313" key="3">
    <source>
        <dbReference type="EMBL" id="MFC4261504.1"/>
    </source>
</evidence>
<dbReference type="InterPro" id="IPR008969">
    <property type="entry name" value="CarboxyPept-like_regulatory"/>
</dbReference>
<feature type="chain" id="PRO_5046398863" evidence="1">
    <location>
        <begin position="19"/>
        <end position="932"/>
    </location>
</feature>
<name>A0ABV8QN02_9BACT</name>
<feature type="signal peptide" evidence="1">
    <location>
        <begin position="1"/>
        <end position="18"/>
    </location>
</feature>
<proteinExistence type="predicted"/>
<protein>
    <submittedName>
        <fullName evidence="3">Outer membrane beta-barrel protein</fullName>
    </submittedName>
</protein>
<evidence type="ECO:0000259" key="2">
    <source>
        <dbReference type="Pfam" id="PF14905"/>
    </source>
</evidence>
<dbReference type="Gene3D" id="2.60.40.1120">
    <property type="entry name" value="Carboxypeptidase-like, regulatory domain"/>
    <property type="match status" value="1"/>
</dbReference>
<reference evidence="4" key="1">
    <citation type="journal article" date="2019" name="Int. J. Syst. Evol. Microbiol.">
        <title>The Global Catalogue of Microorganisms (GCM) 10K type strain sequencing project: providing services to taxonomists for standard genome sequencing and annotation.</title>
        <authorList>
            <consortium name="The Broad Institute Genomics Platform"/>
            <consortium name="The Broad Institute Genome Sequencing Center for Infectious Disease"/>
            <person name="Wu L."/>
            <person name="Ma J."/>
        </authorList>
    </citation>
    <scope>NUCLEOTIDE SEQUENCE [LARGE SCALE GENOMIC DNA]</scope>
    <source>
        <strain evidence="4">CECT 8289</strain>
    </source>
</reference>
<dbReference type="RefSeq" id="WP_379705973.1">
    <property type="nucleotide sequence ID" value="NZ_JBHSCZ010000001.1"/>
</dbReference>
<keyword evidence="4" id="KW-1185">Reference proteome</keyword>
<dbReference type="EMBL" id="JBHSCZ010000001">
    <property type="protein sequence ID" value="MFC4261504.1"/>
    <property type="molecule type" value="Genomic_DNA"/>
</dbReference>
<dbReference type="SUPFAM" id="SSF56935">
    <property type="entry name" value="Porins"/>
    <property type="match status" value="1"/>
</dbReference>
<evidence type="ECO:0000256" key="1">
    <source>
        <dbReference type="SAM" id="SignalP"/>
    </source>
</evidence>
<sequence length="932" mass="103735">MKVIFTFLGLFAILTTQAQQNIVVTGSVKADDGKALVNATVTLSYIGSKDTLKAITNAKGVYTFTKVKPTKAVVTISYIGFKKFVDTYDFTGATSAVNNNDVIMTPGSNTLETVTIESARVQIKEDTVSYKIDSTMFRKNDNVEQILKNLPGVQVDKDGKVTAQGKEVTKVKVNGKEFFGGDVTTATRQLNADMVDKVQIIDDYGDQAAFTGIKDGDPTKTLNIQLKKDKNKGYFGNVSLGGGTEERYQTSLSVNRFNNNQQISVFGNLNNTNASLFNFGNLTGGAGAIAGSMIRAFGGAGSPFGGLGSSDGIGVTKSIGANYRDEISPKLSLYGSYSFSQKANTVLNNVNQINIQRDSSQLNQQQTTDYSVTDNHRFSFNVEYKIDSFNYIKINPNVTYRKVSDDYQSAFNFFDSKGSLRNNGTNKDFNTSQTPNISGSILFNHRFKKKGRTLSLNFTGGGSGTDANDDIVNTTIFYNNGTPVFNSIINQNITQNNNNHNYGVSASFNEQLTKKRSLEFNYAYNRRFVGNDKETFDVNGNSKTMVDSLTNILDNIYTTNRFGVNFRTTEKKYNYSVGLAVQPATIESNTLTGNKLQYKQNIVNFFPVVRFAYNFSKSRSFNLNYNGSSNQPTYQQLQPVYDFSNRQNIILGNPNLRPEFTNTFSMRYNNFDFISGKVFFGNISASLVSDKIVSNVLPKGFGLQETRYLNAKGYYNVNAFYTYSIPFKNRKYVVNYGGTVNYNNNISFINFEKNTGKNWIVAQRFSTDYKLKKWLETSAGFNFTFNENKYSLVQSSNSNSNIKAFNITHSSRMFFKNDVNFSYDLEKTINKGYADNVVANPLIINGTLEKSIFKKKNAAIKAQVFDLLNQNTSVSRNVTAYSITDTRSNRLGRYYLLTFVFRFSKFDGSKAGANMQMGGPGGGMRMMGGPGF</sequence>
<dbReference type="Pfam" id="PF13620">
    <property type="entry name" value="CarboxypepD_reg"/>
    <property type="match status" value="1"/>
</dbReference>
<keyword evidence="1" id="KW-0732">Signal</keyword>
<gene>
    <name evidence="3" type="ORF">ACFOWM_01320</name>
</gene>
<dbReference type="Pfam" id="PF14905">
    <property type="entry name" value="OMP_b-brl_3"/>
    <property type="match status" value="1"/>
</dbReference>
<dbReference type="InterPro" id="IPR041700">
    <property type="entry name" value="OMP_b-brl_3"/>
</dbReference>
<dbReference type="SUPFAM" id="SSF49464">
    <property type="entry name" value="Carboxypeptidase regulatory domain-like"/>
    <property type="match status" value="1"/>
</dbReference>